<evidence type="ECO:0000313" key="1">
    <source>
        <dbReference type="EMBL" id="URW75163.1"/>
    </source>
</evidence>
<dbReference type="Proteomes" id="UP001055580">
    <property type="component" value="Chromosome"/>
</dbReference>
<dbReference type="Pfam" id="PF05402">
    <property type="entry name" value="PqqD"/>
    <property type="match status" value="1"/>
</dbReference>
<dbReference type="InterPro" id="IPR008792">
    <property type="entry name" value="PQQD"/>
</dbReference>
<name>A0ABY4TXY1_9SPHN</name>
<protein>
    <submittedName>
        <fullName evidence="1">PqqD family protein</fullName>
    </submittedName>
</protein>
<dbReference type="RefSeq" id="WP_250750908.1">
    <property type="nucleotide sequence ID" value="NZ_CP098401.1"/>
</dbReference>
<proteinExistence type="predicted"/>
<organism evidence="1 2">
    <name type="scientific">Sphingomonas donggukensis</name>
    <dbReference type="NCBI Taxonomy" id="2949093"/>
    <lineage>
        <taxon>Bacteria</taxon>
        <taxon>Pseudomonadati</taxon>
        <taxon>Pseudomonadota</taxon>
        <taxon>Alphaproteobacteria</taxon>
        <taxon>Sphingomonadales</taxon>
        <taxon>Sphingomonadaceae</taxon>
        <taxon>Sphingomonas</taxon>
    </lineage>
</organism>
<reference evidence="1" key="1">
    <citation type="submission" date="2022-05" db="EMBL/GenBank/DDBJ databases">
        <title>Sphingomonas sp. strain RMG20 Genome sequencing and assembly.</title>
        <authorList>
            <person name="Kim I."/>
        </authorList>
    </citation>
    <scope>NUCLEOTIDE SEQUENCE</scope>
    <source>
        <strain evidence="1">RMG20</strain>
    </source>
</reference>
<gene>
    <name evidence="1" type="ORF">M9980_11485</name>
</gene>
<dbReference type="InterPro" id="IPR041881">
    <property type="entry name" value="PqqD_sf"/>
</dbReference>
<dbReference type="Gene3D" id="1.10.10.1150">
    <property type="entry name" value="Coenzyme PQQ synthesis protein D (PqqD)"/>
    <property type="match status" value="1"/>
</dbReference>
<keyword evidence="2" id="KW-1185">Reference proteome</keyword>
<dbReference type="EMBL" id="CP098401">
    <property type="protein sequence ID" value="URW75163.1"/>
    <property type="molecule type" value="Genomic_DNA"/>
</dbReference>
<evidence type="ECO:0000313" key="2">
    <source>
        <dbReference type="Proteomes" id="UP001055580"/>
    </source>
</evidence>
<sequence length="88" mass="9372">MSIWVQSADCVGTEVDDSLILIDITGGQYCALNGTAAAIWSVIEQPTGEDAIVEAMVAKYQVAPETCAPSVATALERLETLNMAKRVR</sequence>
<accession>A0ABY4TXY1</accession>